<gene>
    <name evidence="1" type="ORF">VE01_09250</name>
</gene>
<evidence type="ECO:0008006" key="3">
    <source>
        <dbReference type="Google" id="ProtNLM"/>
    </source>
</evidence>
<evidence type="ECO:0000313" key="1">
    <source>
        <dbReference type="EMBL" id="OBT93155.1"/>
    </source>
</evidence>
<reference evidence="1 2" key="1">
    <citation type="submission" date="2016-03" db="EMBL/GenBank/DDBJ databases">
        <title>Comparative genomics of Pseudogymnoascus destructans, the fungus causing white-nose syndrome of bats.</title>
        <authorList>
            <person name="Palmer J.M."/>
            <person name="Drees K.P."/>
            <person name="Foster J.T."/>
            <person name="Lindner D.L."/>
        </authorList>
    </citation>
    <scope>NUCLEOTIDE SEQUENCE [LARGE SCALE GENOMIC DNA]</scope>
    <source>
        <strain evidence="1 2">UAMH 10579</strain>
    </source>
</reference>
<keyword evidence="2" id="KW-1185">Reference proteome</keyword>
<dbReference type="Proteomes" id="UP000091956">
    <property type="component" value="Unassembled WGS sequence"/>
</dbReference>
<evidence type="ECO:0000313" key="2">
    <source>
        <dbReference type="Proteomes" id="UP000091956"/>
    </source>
</evidence>
<dbReference type="RefSeq" id="XP_018126888.1">
    <property type="nucleotide sequence ID" value="XM_018278665.1"/>
</dbReference>
<sequence length="374" mass="42981">MLDRIPAEVLRLIVEKISTQSDLKSLCKVSKYVAEFATPCLYESITLHADEMLDLDDLKHKIELCSNDNVKFTKNICFKAPLHYNLRKRCLHYDSELPEHLADVINMDYGSEVDMSLDPFWDLSMALIDWMCTFGDNNLQSLSLNLGCCVPNEILNYPGNYWTGKQKRIQSISLLIDGVAFAPFEYEFGHSFNMMNLSTLQLRNCPSSLELLGALLEQGITPKLKSFELIIDWDCLHHYSNFDEVQTESTLKRLVLHERIISNGEVVDSGIPWHNSGELLFHNSRLSCFSTSGPISEMKSSFAELPVKPRCHILHIKMSWIDHHKKFKEEFYNPNPEHSGFNFEDFELVYEKGGKFLSYPQAETFNETVDTAQT</sequence>
<protein>
    <recommendedName>
        <fullName evidence="3">F-box domain-containing protein</fullName>
    </recommendedName>
</protein>
<dbReference type="GeneID" id="28842636"/>
<name>A0A1B8GBD7_9PEZI</name>
<dbReference type="OrthoDB" id="1720422at2759"/>
<dbReference type="AlphaFoldDB" id="A0A1B8GBD7"/>
<dbReference type="EMBL" id="KV460257">
    <property type="protein sequence ID" value="OBT93155.1"/>
    <property type="molecule type" value="Genomic_DNA"/>
</dbReference>
<organism evidence="1 2">
    <name type="scientific">Pseudogymnoascus verrucosus</name>
    <dbReference type="NCBI Taxonomy" id="342668"/>
    <lineage>
        <taxon>Eukaryota</taxon>
        <taxon>Fungi</taxon>
        <taxon>Dikarya</taxon>
        <taxon>Ascomycota</taxon>
        <taxon>Pezizomycotina</taxon>
        <taxon>Leotiomycetes</taxon>
        <taxon>Thelebolales</taxon>
        <taxon>Thelebolaceae</taxon>
        <taxon>Pseudogymnoascus</taxon>
    </lineage>
</organism>
<proteinExistence type="predicted"/>
<accession>A0A1B8GBD7</accession>
<dbReference type="STRING" id="342668.A0A1B8GBD7"/>
<reference evidence="2" key="2">
    <citation type="journal article" date="2018" name="Nat. Commun.">
        <title>Extreme sensitivity to ultraviolet light in the fungal pathogen causing white-nose syndrome of bats.</title>
        <authorList>
            <person name="Palmer J.M."/>
            <person name="Drees K.P."/>
            <person name="Foster J.T."/>
            <person name="Lindner D.L."/>
        </authorList>
    </citation>
    <scope>NUCLEOTIDE SEQUENCE [LARGE SCALE GENOMIC DNA]</scope>
    <source>
        <strain evidence="2">UAMH 10579</strain>
    </source>
</reference>